<evidence type="ECO:0000313" key="3">
    <source>
        <dbReference type="Proteomes" id="UP000198705"/>
    </source>
</evidence>
<dbReference type="STRING" id="649333.SAMN04487989_102159"/>
<keyword evidence="3" id="KW-1185">Reference proteome</keyword>
<protein>
    <submittedName>
        <fullName evidence="2">Uncharacterized protein</fullName>
    </submittedName>
</protein>
<proteinExistence type="predicted"/>
<name>A0A1I5AME7_9FLAO</name>
<organism evidence="2 3">
    <name type="scientific">Bizionia echini</name>
    <dbReference type="NCBI Taxonomy" id="649333"/>
    <lineage>
        <taxon>Bacteria</taxon>
        <taxon>Pseudomonadati</taxon>
        <taxon>Bacteroidota</taxon>
        <taxon>Flavobacteriia</taxon>
        <taxon>Flavobacteriales</taxon>
        <taxon>Flavobacteriaceae</taxon>
        <taxon>Bizionia</taxon>
    </lineage>
</organism>
<reference evidence="3" key="1">
    <citation type="submission" date="2016-10" db="EMBL/GenBank/DDBJ databases">
        <authorList>
            <person name="Varghese N."/>
            <person name="Submissions S."/>
        </authorList>
    </citation>
    <scope>NUCLEOTIDE SEQUENCE [LARGE SCALE GENOMIC DNA]</scope>
    <source>
        <strain evidence="3">DSM 23925</strain>
    </source>
</reference>
<dbReference type="Proteomes" id="UP000198705">
    <property type="component" value="Unassembled WGS sequence"/>
</dbReference>
<gene>
    <name evidence="2" type="ORF">SAMN04487989_102159</name>
</gene>
<dbReference type="AlphaFoldDB" id="A0A1I5AME7"/>
<feature type="region of interest" description="Disordered" evidence="1">
    <location>
        <begin position="140"/>
        <end position="170"/>
    </location>
</feature>
<dbReference type="OrthoDB" id="1440507at2"/>
<accession>A0A1I5AME7</accession>
<sequence length="170" mass="18593">MKNVSLLIIGAIIGALATYYFCPNCAGHEDVVEDIIKPAGVITSKEAMVLDEAFNSRHQLISDSIVMRPDNRSAWWSIEDIKNYIKYAENQSQELGYQMDGVRLYLGAYPDSPKEGVGYTTMFFVPTGMQALSEGSSMPFHYKRQGGDIPGGDGLNMAGTGNPPSANYPQ</sequence>
<dbReference type="EMBL" id="FOVN01000002">
    <property type="protein sequence ID" value="SFN63623.1"/>
    <property type="molecule type" value="Genomic_DNA"/>
</dbReference>
<evidence type="ECO:0000313" key="2">
    <source>
        <dbReference type="EMBL" id="SFN63623.1"/>
    </source>
</evidence>
<dbReference type="RefSeq" id="WP_092206944.1">
    <property type="nucleotide sequence ID" value="NZ_FOVN01000002.1"/>
</dbReference>
<evidence type="ECO:0000256" key="1">
    <source>
        <dbReference type="SAM" id="MobiDB-lite"/>
    </source>
</evidence>